<evidence type="ECO:0000313" key="5">
    <source>
        <dbReference type="EMBL" id="GAA2443745.1"/>
    </source>
</evidence>
<dbReference type="InterPro" id="IPR040612">
    <property type="entry name" value="ArsA_HSP20-like"/>
</dbReference>
<dbReference type="SUPFAM" id="SSF52540">
    <property type="entry name" value="P-loop containing nucleoside triphosphate hydrolases"/>
    <property type="match status" value="1"/>
</dbReference>
<comment type="similarity">
    <text evidence="1">Belongs to the arsA ATPase family.</text>
</comment>
<dbReference type="Gene3D" id="2.60.40.790">
    <property type="match status" value="1"/>
</dbReference>
<comment type="caution">
    <text evidence="5">The sequence shown here is derived from an EMBL/GenBank/DDBJ whole genome shotgun (WGS) entry which is preliminary data.</text>
</comment>
<evidence type="ECO:0000256" key="2">
    <source>
        <dbReference type="SAM" id="MobiDB-lite"/>
    </source>
</evidence>
<evidence type="ECO:0000313" key="6">
    <source>
        <dbReference type="Proteomes" id="UP001501638"/>
    </source>
</evidence>
<feature type="compositionally biased region" description="Low complexity" evidence="2">
    <location>
        <begin position="7"/>
        <end position="17"/>
    </location>
</feature>
<dbReference type="InterPro" id="IPR016300">
    <property type="entry name" value="ATPase_ArsA/GET3"/>
</dbReference>
<dbReference type="Pfam" id="PF02374">
    <property type="entry name" value="ArsA_ATPase"/>
    <property type="match status" value="1"/>
</dbReference>
<reference evidence="5 6" key="1">
    <citation type="journal article" date="2019" name="Int. J. Syst. Evol. Microbiol.">
        <title>The Global Catalogue of Microorganisms (GCM) 10K type strain sequencing project: providing services to taxonomists for standard genome sequencing and annotation.</title>
        <authorList>
            <consortium name="The Broad Institute Genomics Platform"/>
            <consortium name="The Broad Institute Genome Sequencing Center for Infectious Disease"/>
            <person name="Wu L."/>
            <person name="Ma J."/>
        </authorList>
    </citation>
    <scope>NUCLEOTIDE SEQUENCE [LARGE SCALE GENOMIC DNA]</scope>
    <source>
        <strain evidence="5 6">JCM 6305</strain>
    </source>
</reference>
<dbReference type="InterPro" id="IPR025723">
    <property type="entry name" value="ArsA/GET3_ATPase-like"/>
</dbReference>
<feature type="domain" description="ArsA/GET3 Anion-transporting ATPase-like" evidence="3">
    <location>
        <begin position="20"/>
        <end position="270"/>
    </location>
</feature>
<dbReference type="Gene3D" id="3.40.50.300">
    <property type="entry name" value="P-loop containing nucleotide triphosphate hydrolases"/>
    <property type="match status" value="1"/>
</dbReference>
<dbReference type="PANTHER" id="PTHR10803">
    <property type="entry name" value="ARSENICAL PUMP-DRIVING ATPASE ARSENITE-TRANSLOCATING ATPASE"/>
    <property type="match status" value="1"/>
</dbReference>
<sequence length="369" mass="39422">MTDGEDVGTVGAAGATADADDGPREVAPGLRLARIDPAADFRARVVALQERARSALDLLGAEPLDDDELAEPPGADALALLRALRRAHASEPGYDLLVVDMPPAERAVRTLALPEQTRRWLRRLLPPERQAARALRPVLAQLAGVPMPARSLYESAGRLDRDLAAVQELIEAPETTVRLVLDPGPAAVRALRAVRAGLALHGLTVDAVIANRLLPDTSPDPWLADLAARQRKALDDLGGGLPADAVPLYGLPHLGRHPEGLDDLGELADRIAEPPARHAPAAAGEAWTVEDRLDTDGVLLWRLPLPGATKETLTLVRRGNEVVVTTGPFRRVLPLPSALRRCTVTGARLADGELSVRFAPEPGLWPERD</sequence>
<feature type="region of interest" description="Disordered" evidence="2">
    <location>
        <begin position="1"/>
        <end position="25"/>
    </location>
</feature>
<dbReference type="Pfam" id="PF17886">
    <property type="entry name" value="ArsA_HSP20"/>
    <property type="match status" value="1"/>
</dbReference>
<evidence type="ECO:0000259" key="4">
    <source>
        <dbReference type="Pfam" id="PF17886"/>
    </source>
</evidence>
<dbReference type="Proteomes" id="UP001501638">
    <property type="component" value="Unassembled WGS sequence"/>
</dbReference>
<name>A0ABN3K155_9ACTN</name>
<evidence type="ECO:0000259" key="3">
    <source>
        <dbReference type="Pfam" id="PF02374"/>
    </source>
</evidence>
<dbReference type="InterPro" id="IPR008978">
    <property type="entry name" value="HSP20-like_chaperone"/>
</dbReference>
<gene>
    <name evidence="5" type="ORF">GCM10010405_29110</name>
</gene>
<evidence type="ECO:0000256" key="1">
    <source>
        <dbReference type="ARBA" id="ARBA00011040"/>
    </source>
</evidence>
<keyword evidence="6" id="KW-1185">Reference proteome</keyword>
<dbReference type="PANTHER" id="PTHR10803:SF3">
    <property type="entry name" value="ATPASE GET3"/>
    <property type="match status" value="1"/>
</dbReference>
<dbReference type="InterPro" id="IPR027417">
    <property type="entry name" value="P-loop_NTPase"/>
</dbReference>
<proteinExistence type="inferred from homology"/>
<accession>A0ABN3K155</accession>
<feature type="domain" description="ArsA HSP20-like" evidence="4">
    <location>
        <begin position="300"/>
        <end position="358"/>
    </location>
</feature>
<organism evidence="5 6">
    <name type="scientific">Streptomyces macrosporus</name>
    <dbReference type="NCBI Taxonomy" id="44032"/>
    <lineage>
        <taxon>Bacteria</taxon>
        <taxon>Bacillati</taxon>
        <taxon>Actinomycetota</taxon>
        <taxon>Actinomycetes</taxon>
        <taxon>Kitasatosporales</taxon>
        <taxon>Streptomycetaceae</taxon>
        <taxon>Streptomyces</taxon>
    </lineage>
</organism>
<dbReference type="EMBL" id="BAAASZ010000020">
    <property type="protein sequence ID" value="GAA2443745.1"/>
    <property type="molecule type" value="Genomic_DNA"/>
</dbReference>
<protein>
    <submittedName>
        <fullName evidence="5">ArsA-related P-loop ATPase</fullName>
    </submittedName>
</protein>